<dbReference type="Proteomes" id="UP000051264">
    <property type="component" value="Unassembled WGS sequence"/>
</dbReference>
<organism evidence="2 3">
    <name type="scientific">Latilactobacillus fuchuensis DSM 14340 = JCM 11249</name>
    <dbReference type="NCBI Taxonomy" id="1423747"/>
    <lineage>
        <taxon>Bacteria</taxon>
        <taxon>Bacillati</taxon>
        <taxon>Bacillota</taxon>
        <taxon>Bacilli</taxon>
        <taxon>Lactobacillales</taxon>
        <taxon>Lactobacillaceae</taxon>
        <taxon>Latilactobacillus</taxon>
    </lineage>
</organism>
<keyword evidence="1" id="KW-0812">Transmembrane</keyword>
<evidence type="ECO:0000256" key="1">
    <source>
        <dbReference type="SAM" id="Phobius"/>
    </source>
</evidence>
<feature type="transmembrane region" description="Helical" evidence="1">
    <location>
        <begin position="24"/>
        <end position="44"/>
    </location>
</feature>
<dbReference type="Pfam" id="PF12822">
    <property type="entry name" value="ECF_trnsprt"/>
    <property type="match status" value="1"/>
</dbReference>
<gene>
    <name evidence="2" type="ORF">FC69_GL001833</name>
</gene>
<dbReference type="GO" id="GO:0022857">
    <property type="term" value="F:transmembrane transporter activity"/>
    <property type="evidence" value="ECO:0007669"/>
    <property type="project" value="InterPro"/>
</dbReference>
<evidence type="ECO:0000313" key="2">
    <source>
        <dbReference type="EMBL" id="KRL59207.1"/>
    </source>
</evidence>
<sequence length="204" mass="21914">MRGGIMRRIFNLNSKISRMSTKTLVLIPIAVGINLIGGTLCTTLKLPLFLDMIGTIIVACLAGPWSAAMSGVLTNIFLAVVASPVYLPYAVVSFLCSLVTGYLVKWGAFRNKAGIVLTWLSCALTNTISASLVTLYVYGGASGVNSTSVLTVTLLATTKKIFISVISSSMIENMIDKGVVFIIAFLIIDKLPRHFLNQYATNLK</sequence>
<dbReference type="EMBL" id="AZEX01000054">
    <property type="protein sequence ID" value="KRL59207.1"/>
    <property type="molecule type" value="Genomic_DNA"/>
</dbReference>
<dbReference type="AlphaFoldDB" id="A0A0R1RQ74"/>
<keyword evidence="1" id="KW-1133">Transmembrane helix</keyword>
<proteinExistence type="predicted"/>
<dbReference type="InterPro" id="IPR024529">
    <property type="entry name" value="ECF_trnsprt_substrate-spec"/>
</dbReference>
<feature type="transmembrane region" description="Helical" evidence="1">
    <location>
        <begin position="56"/>
        <end position="80"/>
    </location>
</feature>
<dbReference type="Gene3D" id="1.10.1760.20">
    <property type="match status" value="1"/>
</dbReference>
<evidence type="ECO:0008006" key="4">
    <source>
        <dbReference type="Google" id="ProtNLM"/>
    </source>
</evidence>
<feature type="transmembrane region" description="Helical" evidence="1">
    <location>
        <begin position="116"/>
        <end position="141"/>
    </location>
</feature>
<protein>
    <recommendedName>
        <fullName evidence="4">ECF transporter S component</fullName>
    </recommendedName>
</protein>
<reference evidence="2 3" key="1">
    <citation type="journal article" date="2015" name="Genome Announc.">
        <title>Expanding the biotechnology potential of lactobacilli through comparative genomics of 213 strains and associated genera.</title>
        <authorList>
            <person name="Sun Z."/>
            <person name="Harris H.M."/>
            <person name="McCann A."/>
            <person name="Guo C."/>
            <person name="Argimon S."/>
            <person name="Zhang W."/>
            <person name="Yang X."/>
            <person name="Jeffery I.B."/>
            <person name="Cooney J.C."/>
            <person name="Kagawa T.F."/>
            <person name="Liu W."/>
            <person name="Song Y."/>
            <person name="Salvetti E."/>
            <person name="Wrobel A."/>
            <person name="Rasinkangas P."/>
            <person name="Parkhill J."/>
            <person name="Rea M.C."/>
            <person name="O'Sullivan O."/>
            <person name="Ritari J."/>
            <person name="Douillard F.P."/>
            <person name="Paul Ross R."/>
            <person name="Yang R."/>
            <person name="Briner A.E."/>
            <person name="Felis G.E."/>
            <person name="de Vos W.M."/>
            <person name="Barrangou R."/>
            <person name="Klaenhammer T.R."/>
            <person name="Caufield P.W."/>
            <person name="Cui Y."/>
            <person name="Zhang H."/>
            <person name="O'Toole P.W."/>
        </authorList>
    </citation>
    <scope>NUCLEOTIDE SEQUENCE [LARGE SCALE GENOMIC DNA]</scope>
    <source>
        <strain evidence="2 3">DSM 14340</strain>
    </source>
</reference>
<dbReference type="STRING" id="1423747.FC69_GL001833"/>
<dbReference type="PATRIC" id="fig|1423747.3.peg.1862"/>
<evidence type="ECO:0000313" key="3">
    <source>
        <dbReference type="Proteomes" id="UP000051264"/>
    </source>
</evidence>
<name>A0A0R1RQ74_9LACO</name>
<feature type="transmembrane region" description="Helical" evidence="1">
    <location>
        <begin position="86"/>
        <end position="104"/>
    </location>
</feature>
<comment type="caution">
    <text evidence="2">The sequence shown here is derived from an EMBL/GenBank/DDBJ whole genome shotgun (WGS) entry which is preliminary data.</text>
</comment>
<keyword evidence="1" id="KW-0472">Membrane</keyword>
<accession>A0A0R1RQ74</accession>